<feature type="chain" id="PRO_5035726483" evidence="1">
    <location>
        <begin position="19"/>
        <end position="207"/>
    </location>
</feature>
<accession>A0A8S3QWB2</accession>
<evidence type="ECO:0000313" key="3">
    <source>
        <dbReference type="Proteomes" id="UP000683360"/>
    </source>
</evidence>
<dbReference type="EMBL" id="CAJPWZ010000845">
    <property type="protein sequence ID" value="CAG2201416.1"/>
    <property type="molecule type" value="Genomic_DNA"/>
</dbReference>
<sequence length="207" mass="24193">MGFQLPLILLVTAGVVLTRYADKIPRCRYPCVWRNKPLLDEKDSVWFINTPTIGFYTNLSRPIGDQTSPTECIMRHGPFFLEREYGKFSCFKSMTISDTEWYFYFSEESDTLKSFCELCDGSKFEGPFYSSDQQSNLDRTRPIGCNLPSICPITNEKQVKCPDSEPYDNGRNCKVQRSNRRYRYNRQQRYGKHMQLGNYGYRTSGAY</sequence>
<reference evidence="2" key="1">
    <citation type="submission" date="2021-03" db="EMBL/GenBank/DDBJ databases">
        <authorList>
            <person name="Bekaert M."/>
        </authorList>
    </citation>
    <scope>NUCLEOTIDE SEQUENCE</scope>
</reference>
<keyword evidence="3" id="KW-1185">Reference proteome</keyword>
<protein>
    <submittedName>
        <fullName evidence="2">Uncharacterized protein</fullName>
    </submittedName>
</protein>
<dbReference type="OrthoDB" id="6167859at2759"/>
<evidence type="ECO:0000313" key="2">
    <source>
        <dbReference type="EMBL" id="CAG2201416.1"/>
    </source>
</evidence>
<dbReference type="Proteomes" id="UP000683360">
    <property type="component" value="Unassembled WGS sequence"/>
</dbReference>
<evidence type="ECO:0000256" key="1">
    <source>
        <dbReference type="SAM" id="SignalP"/>
    </source>
</evidence>
<keyword evidence="1" id="KW-0732">Signal</keyword>
<organism evidence="2 3">
    <name type="scientific">Mytilus edulis</name>
    <name type="common">Blue mussel</name>
    <dbReference type="NCBI Taxonomy" id="6550"/>
    <lineage>
        <taxon>Eukaryota</taxon>
        <taxon>Metazoa</taxon>
        <taxon>Spiralia</taxon>
        <taxon>Lophotrochozoa</taxon>
        <taxon>Mollusca</taxon>
        <taxon>Bivalvia</taxon>
        <taxon>Autobranchia</taxon>
        <taxon>Pteriomorphia</taxon>
        <taxon>Mytilida</taxon>
        <taxon>Mytiloidea</taxon>
        <taxon>Mytilidae</taxon>
        <taxon>Mytilinae</taxon>
        <taxon>Mytilus</taxon>
    </lineage>
</organism>
<comment type="caution">
    <text evidence="2">The sequence shown here is derived from an EMBL/GenBank/DDBJ whole genome shotgun (WGS) entry which is preliminary data.</text>
</comment>
<proteinExistence type="predicted"/>
<gene>
    <name evidence="2" type="ORF">MEDL_16044</name>
</gene>
<name>A0A8S3QWB2_MYTED</name>
<feature type="signal peptide" evidence="1">
    <location>
        <begin position="1"/>
        <end position="18"/>
    </location>
</feature>
<dbReference type="AlphaFoldDB" id="A0A8S3QWB2"/>